<dbReference type="ExpressionAtlas" id="E0AHD6">
    <property type="expression patterns" value="baseline and differential"/>
</dbReference>
<dbReference type="CTD" id="179869"/>
<keyword evidence="2" id="KW-1185">Reference proteome</keyword>
<protein>
    <submittedName>
        <fullName evidence="1">CUB_2 domain-containing protein</fullName>
    </submittedName>
</protein>
<dbReference type="GeneID" id="179869"/>
<gene>
    <name evidence="1 3" type="primary">cld-9</name>
    <name evidence="1" type="ORF">CELE_F35E12.8</name>
    <name evidence="3" type="ORF">F35E12.8</name>
</gene>
<dbReference type="PANTHER" id="PTHR21447:SF5">
    <property type="entry name" value="CUB-LIKE DOMAIN-CONTAINING PROTEIN"/>
    <property type="match status" value="1"/>
</dbReference>
<dbReference type="HOGENOM" id="CLU_022349_3_0_1"/>
<evidence type="ECO:0000313" key="3">
    <source>
        <dbReference type="WormBase" id="F35E12.8b"/>
    </source>
</evidence>
<dbReference type="RefSeq" id="NP_001256544.1">
    <property type="nucleotide sequence ID" value="NM_001269615.3"/>
</dbReference>
<accession>E0AHD6</accession>
<dbReference type="Bgee" id="WBGene00009432">
    <property type="expression patterns" value="Expressed in larva and 3 other cell types or tissues"/>
</dbReference>
<evidence type="ECO:0000313" key="2">
    <source>
        <dbReference type="Proteomes" id="UP000001940"/>
    </source>
</evidence>
<evidence type="ECO:0000313" key="1">
    <source>
        <dbReference type="EMBL" id="CBW44376.1"/>
    </source>
</evidence>
<organism evidence="1 2">
    <name type="scientific">Caenorhabditis elegans</name>
    <dbReference type="NCBI Taxonomy" id="6239"/>
    <lineage>
        <taxon>Eukaryota</taxon>
        <taxon>Metazoa</taxon>
        <taxon>Ecdysozoa</taxon>
        <taxon>Nematoda</taxon>
        <taxon>Chromadorea</taxon>
        <taxon>Rhabditida</taxon>
        <taxon>Rhabditina</taxon>
        <taxon>Rhabditomorpha</taxon>
        <taxon>Rhabditoidea</taxon>
        <taxon>Rhabditidae</taxon>
        <taxon>Peloderinae</taxon>
        <taxon>Caenorhabditis</taxon>
    </lineage>
</organism>
<dbReference type="Proteomes" id="UP000001940">
    <property type="component" value="Chromosome V"/>
</dbReference>
<name>E0AHD6_CAEEL</name>
<dbReference type="WormBase" id="F35E12.8b">
    <property type="protein sequence ID" value="CE45259"/>
    <property type="gene ID" value="WBGene00009432"/>
    <property type="gene designation" value="cld-9"/>
</dbReference>
<dbReference type="AGR" id="WB:WBGene00009432"/>
<dbReference type="AlphaFoldDB" id="E0AHD6"/>
<dbReference type="OrthoDB" id="5847896at2759"/>
<dbReference type="EMBL" id="BX284605">
    <property type="protein sequence ID" value="CBW44376.1"/>
    <property type="molecule type" value="Genomic_DNA"/>
</dbReference>
<reference evidence="1 2" key="1">
    <citation type="journal article" date="1998" name="Science">
        <title>Genome sequence of the nematode C. elegans: a platform for investigating biology.</title>
        <authorList>
            <consortium name="The C. elegans sequencing consortium"/>
            <person name="Sulson J.E."/>
            <person name="Waterston R."/>
        </authorList>
    </citation>
    <scope>NUCLEOTIDE SEQUENCE [LARGE SCALE GENOMIC DNA]</scope>
    <source>
        <strain evidence="1 2">Bristol N2</strain>
    </source>
</reference>
<dbReference type="PANTHER" id="PTHR21447">
    <property type="entry name" value="RING-TYPE DOMAIN-CONTAINING PROTEIN-RELATED"/>
    <property type="match status" value="1"/>
</dbReference>
<sequence length="183" mass="19617">MPQMIPAKLFSMVTLGPELSLTLSSTADNWLTPYNGRKGSIFSSSLWTPEATSGYNHTFVSTNVMTFTFNIKKAIIHQAGEQMHVQVGLPGFKPSSLTFTNSVSDQSRLANGTYLMIEYIGDSTSSSSIVTFEMANANGEQGTSYLPSKSTSSSIQSTTKSGLKNTFGIASGISLLIALFLNC</sequence>
<proteinExistence type="predicted"/>